<evidence type="ECO:0000256" key="6">
    <source>
        <dbReference type="ARBA" id="ARBA00023136"/>
    </source>
</evidence>
<keyword evidence="4 7" id="KW-0812">Transmembrane</keyword>
<keyword evidence="9" id="KW-1185">Reference proteome</keyword>
<sequence>MDLDLGMLVVRLALGPMLVAHGANKVWGGGGLAGTAGWFESLGLRPGRLHARLAAVTELTAGVLVTLGLLTGPACAAFVGLMTVAALTDHRGKGFFVFKGGAEYVVLVAMVAVGLALVGPGSWSLDAALGLPFSGLVWGVVAAVGGVLAALGLLAVFRRPAQDAA</sequence>
<dbReference type="InterPro" id="IPR032808">
    <property type="entry name" value="DoxX"/>
</dbReference>
<dbReference type="OrthoDB" id="346004at2"/>
<gene>
    <name evidence="8" type="ORF">ATL31_1620</name>
</gene>
<evidence type="ECO:0000313" key="8">
    <source>
        <dbReference type="EMBL" id="PKW26798.1"/>
    </source>
</evidence>
<comment type="caution">
    <text evidence="8">The sequence shown here is derived from an EMBL/GenBank/DDBJ whole genome shotgun (WGS) entry which is preliminary data.</text>
</comment>
<reference evidence="8 9" key="1">
    <citation type="submission" date="2017-12" db="EMBL/GenBank/DDBJ databases">
        <title>Sequencing the genomes of 1000 Actinobacteria strains.</title>
        <authorList>
            <person name="Klenk H.-P."/>
        </authorList>
    </citation>
    <scope>NUCLEOTIDE SEQUENCE [LARGE SCALE GENOMIC DNA]</scope>
    <source>
        <strain evidence="8 9">DSM 12806</strain>
    </source>
</reference>
<keyword evidence="5 7" id="KW-1133">Transmembrane helix</keyword>
<comment type="subcellular location">
    <subcellularLocation>
        <location evidence="1">Cell membrane</location>
        <topology evidence="1">Multi-pass membrane protein</topology>
    </subcellularLocation>
</comment>
<organism evidence="8 9">
    <name type="scientific">Phycicoccus duodecadis</name>
    <dbReference type="NCBI Taxonomy" id="173053"/>
    <lineage>
        <taxon>Bacteria</taxon>
        <taxon>Bacillati</taxon>
        <taxon>Actinomycetota</taxon>
        <taxon>Actinomycetes</taxon>
        <taxon>Micrococcales</taxon>
        <taxon>Intrasporangiaceae</taxon>
        <taxon>Phycicoccus</taxon>
    </lineage>
</organism>
<feature type="transmembrane region" description="Helical" evidence="7">
    <location>
        <begin position="104"/>
        <end position="123"/>
    </location>
</feature>
<evidence type="ECO:0000313" key="9">
    <source>
        <dbReference type="Proteomes" id="UP000233781"/>
    </source>
</evidence>
<dbReference type="InterPro" id="IPR051907">
    <property type="entry name" value="DoxX-like_oxidoreductase"/>
</dbReference>
<feature type="transmembrane region" description="Helical" evidence="7">
    <location>
        <begin position="59"/>
        <end position="84"/>
    </location>
</feature>
<evidence type="ECO:0000256" key="7">
    <source>
        <dbReference type="SAM" id="Phobius"/>
    </source>
</evidence>
<evidence type="ECO:0000256" key="1">
    <source>
        <dbReference type="ARBA" id="ARBA00004651"/>
    </source>
</evidence>
<proteinExistence type="inferred from homology"/>
<evidence type="ECO:0000256" key="2">
    <source>
        <dbReference type="ARBA" id="ARBA00006679"/>
    </source>
</evidence>
<comment type="similarity">
    <text evidence="2">Belongs to the DoxX family.</text>
</comment>
<dbReference type="RefSeq" id="WP_101395309.1">
    <property type="nucleotide sequence ID" value="NZ_PJNE01000001.1"/>
</dbReference>
<feature type="transmembrane region" description="Helical" evidence="7">
    <location>
        <begin position="135"/>
        <end position="157"/>
    </location>
</feature>
<dbReference type="PANTHER" id="PTHR33452:SF1">
    <property type="entry name" value="INNER MEMBRANE PROTEIN YPHA-RELATED"/>
    <property type="match status" value="1"/>
</dbReference>
<keyword evidence="6 7" id="KW-0472">Membrane</keyword>
<keyword evidence="3" id="KW-1003">Cell membrane</keyword>
<name>A0A2N3YJ17_9MICO</name>
<dbReference type="PANTHER" id="PTHR33452">
    <property type="entry name" value="OXIDOREDUCTASE CATD-RELATED"/>
    <property type="match status" value="1"/>
</dbReference>
<protein>
    <submittedName>
        <fullName evidence="8">Putative oxidoreductase</fullName>
    </submittedName>
</protein>
<evidence type="ECO:0000256" key="4">
    <source>
        <dbReference type="ARBA" id="ARBA00022692"/>
    </source>
</evidence>
<dbReference type="AlphaFoldDB" id="A0A2N3YJ17"/>
<dbReference type="EMBL" id="PJNE01000001">
    <property type="protein sequence ID" value="PKW26798.1"/>
    <property type="molecule type" value="Genomic_DNA"/>
</dbReference>
<dbReference type="Pfam" id="PF07681">
    <property type="entry name" value="DoxX"/>
    <property type="match status" value="1"/>
</dbReference>
<evidence type="ECO:0000256" key="5">
    <source>
        <dbReference type="ARBA" id="ARBA00022989"/>
    </source>
</evidence>
<dbReference type="GO" id="GO:0005886">
    <property type="term" value="C:plasma membrane"/>
    <property type="evidence" value="ECO:0007669"/>
    <property type="project" value="UniProtKB-SubCell"/>
</dbReference>
<evidence type="ECO:0000256" key="3">
    <source>
        <dbReference type="ARBA" id="ARBA00022475"/>
    </source>
</evidence>
<dbReference type="Proteomes" id="UP000233781">
    <property type="component" value="Unassembled WGS sequence"/>
</dbReference>
<accession>A0A2N3YJ17</accession>